<keyword evidence="2" id="KW-1185">Reference proteome</keyword>
<organism evidence="1 2">
    <name type="scientific">Caenimonas koreensis DSM 17982</name>
    <dbReference type="NCBI Taxonomy" id="1121255"/>
    <lineage>
        <taxon>Bacteria</taxon>
        <taxon>Pseudomonadati</taxon>
        <taxon>Pseudomonadota</taxon>
        <taxon>Betaproteobacteria</taxon>
        <taxon>Burkholderiales</taxon>
        <taxon>Comamonadaceae</taxon>
        <taxon>Caenimonas</taxon>
    </lineage>
</organism>
<dbReference type="Proteomes" id="UP000487350">
    <property type="component" value="Unassembled WGS sequence"/>
</dbReference>
<protein>
    <submittedName>
        <fullName evidence="1">CsbD family protein</fullName>
    </submittedName>
</protein>
<sequence length="68" mass="7452">MNKEQVTGRIKEAAGEVQEHVGRAIGSKEQELKGHIREQEGKAEKNVGDAVAKVDDLIDDAADKLKNR</sequence>
<dbReference type="Gene3D" id="1.10.1470.10">
    <property type="entry name" value="YjbJ"/>
    <property type="match status" value="1"/>
</dbReference>
<gene>
    <name evidence="1" type="ORF">GHT07_17055</name>
</gene>
<dbReference type="RefSeq" id="WP_153586301.1">
    <property type="nucleotide sequence ID" value="NZ_WJBU01000018.1"/>
</dbReference>
<proteinExistence type="predicted"/>
<dbReference type="AlphaFoldDB" id="A0A844B2L8"/>
<evidence type="ECO:0000313" key="1">
    <source>
        <dbReference type="EMBL" id="MRD48988.1"/>
    </source>
</evidence>
<name>A0A844B2L8_9BURK</name>
<dbReference type="SUPFAM" id="SSF69047">
    <property type="entry name" value="Hypothetical protein YjbJ"/>
    <property type="match status" value="1"/>
</dbReference>
<reference evidence="1 2" key="1">
    <citation type="submission" date="2019-11" db="EMBL/GenBank/DDBJ databases">
        <title>Caenimonas koreensis gen. nov., sp. nov., isolated from activated sludge.</title>
        <authorList>
            <person name="Seung H.R."/>
        </authorList>
    </citation>
    <scope>NUCLEOTIDE SEQUENCE [LARGE SCALE GENOMIC DNA]</scope>
    <source>
        <strain evidence="1 2">EMB320</strain>
    </source>
</reference>
<accession>A0A844B2L8</accession>
<comment type="caution">
    <text evidence="1">The sequence shown here is derived from an EMBL/GenBank/DDBJ whole genome shotgun (WGS) entry which is preliminary data.</text>
</comment>
<dbReference type="InterPro" id="IPR036629">
    <property type="entry name" value="YjbJ_sf"/>
</dbReference>
<dbReference type="EMBL" id="WJBU01000018">
    <property type="protein sequence ID" value="MRD48988.1"/>
    <property type="molecule type" value="Genomic_DNA"/>
</dbReference>
<dbReference type="OrthoDB" id="8564562at2"/>
<evidence type="ECO:0000313" key="2">
    <source>
        <dbReference type="Proteomes" id="UP000487350"/>
    </source>
</evidence>